<dbReference type="SUPFAM" id="SSF53850">
    <property type="entry name" value="Periplasmic binding protein-like II"/>
    <property type="match status" value="1"/>
</dbReference>
<keyword evidence="1 2" id="KW-0732">Signal</keyword>
<dbReference type="AlphaFoldDB" id="A0A2X3W6S8"/>
<feature type="domain" description="Solute-binding protein family 3/N-terminal" evidence="3">
    <location>
        <begin position="37"/>
        <end position="266"/>
    </location>
</feature>
<dbReference type="PANTHER" id="PTHR35936">
    <property type="entry name" value="MEMBRANE-BOUND LYTIC MUREIN TRANSGLYCOSYLASE F"/>
    <property type="match status" value="1"/>
</dbReference>
<dbReference type="KEGG" id="sfer:NCTC12278_00351"/>
<evidence type="ECO:0000256" key="2">
    <source>
        <dbReference type="SAM" id="SignalP"/>
    </source>
</evidence>
<feature type="signal peptide" evidence="2">
    <location>
        <begin position="1"/>
        <end position="22"/>
    </location>
</feature>
<accession>A0A2X3W6S8</accession>
<evidence type="ECO:0000313" key="5">
    <source>
        <dbReference type="Proteomes" id="UP000249495"/>
    </source>
</evidence>
<evidence type="ECO:0000313" key="4">
    <source>
        <dbReference type="EMBL" id="SQF39473.1"/>
    </source>
</evidence>
<keyword evidence="5" id="KW-1185">Reference proteome</keyword>
<dbReference type="RefSeq" id="WP_018030994.1">
    <property type="nucleotide sequence ID" value="NZ_JBGXSR010000139.1"/>
</dbReference>
<dbReference type="InterPro" id="IPR001638">
    <property type="entry name" value="Solute-binding_3/MltF_N"/>
</dbReference>
<dbReference type="SMART" id="SM00062">
    <property type="entry name" value="PBPb"/>
    <property type="match status" value="1"/>
</dbReference>
<name>A0A2X3W6S8_9STRE</name>
<evidence type="ECO:0000256" key="1">
    <source>
        <dbReference type="ARBA" id="ARBA00022729"/>
    </source>
</evidence>
<feature type="chain" id="PRO_5039169370" evidence="2">
    <location>
        <begin position="23"/>
        <end position="275"/>
    </location>
</feature>
<sequence>MKLKTIVKVGSLALLSALAVTAVTSKNEASAASKKETVTLATVGTTKPFSYEKDGKLTGYDIEVARAVFKGSSKYKLKIQKTSWTSVFSGLDSDKFQIGANNISYSEERAAKYLYSNPTATNPLVLAVNKDSKIKSFDDIAGKSTQVVQGTSTAKLLEDYNKEHPDAKTEINYTSEEIGPMLLNVDNGKYDYKIFETQTIKTIVKEQGLDNIKIRELDLDSNDKPYVYFVFAQDQKDLQTFVNKRIKTLYDNGTLEKLSKKFLDGSYLPDKADIK</sequence>
<dbReference type="PANTHER" id="PTHR35936:SF19">
    <property type="entry name" value="AMINO-ACID-BINDING PROTEIN YXEM-RELATED"/>
    <property type="match status" value="1"/>
</dbReference>
<dbReference type="Gene3D" id="3.40.190.10">
    <property type="entry name" value="Periplasmic binding protein-like II"/>
    <property type="match status" value="2"/>
</dbReference>
<protein>
    <submittedName>
        <fullName evidence="4">Amino acid binding protein</fullName>
    </submittedName>
</protein>
<gene>
    <name evidence="4" type="primary">tcyA</name>
    <name evidence="4" type="ORF">NCTC12278_00351</name>
</gene>
<organism evidence="4 5">
    <name type="scientific">Streptococcus ferus</name>
    <dbReference type="NCBI Taxonomy" id="1345"/>
    <lineage>
        <taxon>Bacteria</taxon>
        <taxon>Bacillati</taxon>
        <taxon>Bacillota</taxon>
        <taxon>Bacilli</taxon>
        <taxon>Lactobacillales</taxon>
        <taxon>Streptococcaceae</taxon>
        <taxon>Streptococcus</taxon>
    </lineage>
</organism>
<dbReference type="EMBL" id="LS483343">
    <property type="protein sequence ID" value="SQF39473.1"/>
    <property type="molecule type" value="Genomic_DNA"/>
</dbReference>
<dbReference type="Pfam" id="PF00497">
    <property type="entry name" value="SBP_bac_3"/>
    <property type="match status" value="1"/>
</dbReference>
<reference evidence="4 5" key="1">
    <citation type="submission" date="2018-06" db="EMBL/GenBank/DDBJ databases">
        <authorList>
            <consortium name="Pathogen Informatics"/>
            <person name="Doyle S."/>
        </authorList>
    </citation>
    <scope>NUCLEOTIDE SEQUENCE [LARGE SCALE GENOMIC DNA]</scope>
    <source>
        <strain evidence="4 5">NCTC12278</strain>
    </source>
</reference>
<dbReference type="STRING" id="1123303.GCA_000372425_01682"/>
<dbReference type="Proteomes" id="UP000249495">
    <property type="component" value="Chromosome 1"/>
</dbReference>
<dbReference type="CDD" id="cd13710">
    <property type="entry name" value="PBP2_TcyK"/>
    <property type="match status" value="1"/>
</dbReference>
<dbReference type="OrthoDB" id="8613538at2"/>
<evidence type="ECO:0000259" key="3">
    <source>
        <dbReference type="SMART" id="SM00062"/>
    </source>
</evidence>
<proteinExistence type="predicted"/>